<keyword evidence="5" id="KW-0029">Amino-acid transport</keyword>
<dbReference type="InterPro" id="IPR003593">
    <property type="entry name" value="AAA+_ATPase"/>
</dbReference>
<comment type="caution">
    <text evidence="7">The sequence shown here is derived from an EMBL/GenBank/DDBJ whole genome shotgun (WGS) entry which is preliminary data.</text>
</comment>
<dbReference type="AlphaFoldDB" id="A0A841D5J3"/>
<dbReference type="InterPro" id="IPR027417">
    <property type="entry name" value="P-loop_NTPase"/>
</dbReference>
<dbReference type="EMBL" id="JACHJJ010000007">
    <property type="protein sequence ID" value="MBB5963425.1"/>
    <property type="molecule type" value="Genomic_DNA"/>
</dbReference>
<dbReference type="InterPro" id="IPR052156">
    <property type="entry name" value="BCAA_Transport_ATP-bd_LivF"/>
</dbReference>
<keyword evidence="8" id="KW-1185">Reference proteome</keyword>
<comment type="similarity">
    <text evidence="1">Belongs to the ABC transporter superfamily.</text>
</comment>
<dbReference type="CDD" id="cd03224">
    <property type="entry name" value="ABC_TM1139_LivF_branched"/>
    <property type="match status" value="1"/>
</dbReference>
<name>A0A841D5J3_PLAVE</name>
<dbReference type="RefSeq" id="WP_184941542.1">
    <property type="nucleotide sequence ID" value="NZ_BAAAWZ010000004.1"/>
</dbReference>
<dbReference type="PANTHER" id="PTHR43820:SF4">
    <property type="entry name" value="HIGH-AFFINITY BRANCHED-CHAIN AMINO ACID TRANSPORT ATP-BINDING PROTEIN LIVF"/>
    <property type="match status" value="1"/>
</dbReference>
<sequence>MLEIRGLDVHYGGVHALRGLSLTVAPGEVVALLGNNGAGKTTALSAVSGLLRPSGGAILFEGSDITRERPHRITERGLVHVPEGRKVFSTLTVHENLQLGGHLVRDQAELRRRIERVYALLPRLAERRGQQGGTLSGGEQQMLAIGRALVTGPRLLLLDEPSMGLAPLVVASVMKLVADVNAEGVSVLLVEQNAVAALRIAHRGYVIENGACVLDGPAAGLREDARVVAAYLGGVRDGGV</sequence>
<dbReference type="InterPro" id="IPR017871">
    <property type="entry name" value="ABC_transporter-like_CS"/>
</dbReference>
<dbReference type="SUPFAM" id="SSF52540">
    <property type="entry name" value="P-loop containing nucleoside triphosphate hydrolases"/>
    <property type="match status" value="1"/>
</dbReference>
<dbReference type="Proteomes" id="UP000562352">
    <property type="component" value="Unassembled WGS sequence"/>
</dbReference>
<dbReference type="PANTHER" id="PTHR43820">
    <property type="entry name" value="HIGH-AFFINITY BRANCHED-CHAIN AMINO ACID TRANSPORT ATP-BINDING PROTEIN LIVF"/>
    <property type="match status" value="1"/>
</dbReference>
<dbReference type="Pfam" id="PF00005">
    <property type="entry name" value="ABC_tran"/>
    <property type="match status" value="1"/>
</dbReference>
<evidence type="ECO:0000313" key="8">
    <source>
        <dbReference type="Proteomes" id="UP000562352"/>
    </source>
</evidence>
<evidence type="ECO:0000256" key="4">
    <source>
        <dbReference type="ARBA" id="ARBA00022840"/>
    </source>
</evidence>
<keyword evidence="3" id="KW-0547">Nucleotide-binding</keyword>
<protein>
    <submittedName>
        <fullName evidence="7">Branched-chain amino acid transport system ATP-binding protein</fullName>
    </submittedName>
</protein>
<dbReference type="GO" id="GO:0015658">
    <property type="term" value="F:branched-chain amino acid transmembrane transporter activity"/>
    <property type="evidence" value="ECO:0007669"/>
    <property type="project" value="TreeGrafter"/>
</dbReference>
<dbReference type="PROSITE" id="PS00211">
    <property type="entry name" value="ABC_TRANSPORTER_1"/>
    <property type="match status" value="1"/>
</dbReference>
<proteinExistence type="inferred from homology"/>
<gene>
    <name evidence="7" type="ORF">FHS22_002704</name>
</gene>
<organism evidence="7 8">
    <name type="scientific">Planomonospora venezuelensis</name>
    <dbReference type="NCBI Taxonomy" id="1999"/>
    <lineage>
        <taxon>Bacteria</taxon>
        <taxon>Bacillati</taxon>
        <taxon>Actinomycetota</taxon>
        <taxon>Actinomycetes</taxon>
        <taxon>Streptosporangiales</taxon>
        <taxon>Streptosporangiaceae</taxon>
        <taxon>Planomonospora</taxon>
    </lineage>
</organism>
<dbReference type="Gene3D" id="3.40.50.300">
    <property type="entry name" value="P-loop containing nucleotide triphosphate hydrolases"/>
    <property type="match status" value="1"/>
</dbReference>
<dbReference type="GO" id="GO:0016887">
    <property type="term" value="F:ATP hydrolysis activity"/>
    <property type="evidence" value="ECO:0007669"/>
    <property type="project" value="InterPro"/>
</dbReference>
<reference evidence="7 8" key="1">
    <citation type="submission" date="2020-08" db="EMBL/GenBank/DDBJ databases">
        <title>Genomic Encyclopedia of Type Strains, Phase III (KMG-III): the genomes of soil and plant-associated and newly described type strains.</title>
        <authorList>
            <person name="Whitman W."/>
        </authorList>
    </citation>
    <scope>NUCLEOTIDE SEQUENCE [LARGE SCALE GENOMIC DNA]</scope>
    <source>
        <strain evidence="7 8">CECT 3303</strain>
    </source>
</reference>
<accession>A0A841D5J3</accession>
<keyword evidence="4 7" id="KW-0067">ATP-binding</keyword>
<evidence type="ECO:0000256" key="1">
    <source>
        <dbReference type="ARBA" id="ARBA00005417"/>
    </source>
</evidence>
<evidence type="ECO:0000313" key="7">
    <source>
        <dbReference type="EMBL" id="MBB5963425.1"/>
    </source>
</evidence>
<dbReference type="SMART" id="SM00382">
    <property type="entry name" value="AAA"/>
    <property type="match status" value="1"/>
</dbReference>
<dbReference type="GO" id="GO:0005524">
    <property type="term" value="F:ATP binding"/>
    <property type="evidence" value="ECO:0007669"/>
    <property type="project" value="UniProtKB-KW"/>
</dbReference>
<keyword evidence="2" id="KW-0813">Transport</keyword>
<feature type="domain" description="ABC transporter" evidence="6">
    <location>
        <begin position="2"/>
        <end position="234"/>
    </location>
</feature>
<dbReference type="GO" id="GO:0015807">
    <property type="term" value="P:L-amino acid transport"/>
    <property type="evidence" value="ECO:0007669"/>
    <property type="project" value="TreeGrafter"/>
</dbReference>
<dbReference type="InterPro" id="IPR003439">
    <property type="entry name" value="ABC_transporter-like_ATP-bd"/>
</dbReference>
<evidence type="ECO:0000256" key="2">
    <source>
        <dbReference type="ARBA" id="ARBA00022448"/>
    </source>
</evidence>
<dbReference type="PROSITE" id="PS50893">
    <property type="entry name" value="ABC_TRANSPORTER_2"/>
    <property type="match status" value="1"/>
</dbReference>
<evidence type="ECO:0000256" key="3">
    <source>
        <dbReference type="ARBA" id="ARBA00022741"/>
    </source>
</evidence>
<evidence type="ECO:0000259" key="6">
    <source>
        <dbReference type="PROSITE" id="PS50893"/>
    </source>
</evidence>
<evidence type="ECO:0000256" key="5">
    <source>
        <dbReference type="ARBA" id="ARBA00022970"/>
    </source>
</evidence>